<dbReference type="AlphaFoldDB" id="T2HUN4"/>
<dbReference type="GO" id="GO:0015078">
    <property type="term" value="F:proton transmembrane transporter activity"/>
    <property type="evidence" value="ECO:0007669"/>
    <property type="project" value="InterPro"/>
</dbReference>
<evidence type="ECO:0000256" key="7">
    <source>
        <dbReference type="ARBA" id="ARBA00022989"/>
    </source>
</evidence>
<evidence type="ECO:0000256" key="14">
    <source>
        <dbReference type="RuleBase" id="RU003661"/>
    </source>
</evidence>
<keyword evidence="11" id="KW-0066">ATP synthesis</keyword>
<dbReference type="EMBL" id="AP012509">
    <property type="protein sequence ID" value="BAN83559.1"/>
    <property type="molecule type" value="Genomic_DNA"/>
</dbReference>
<reference evidence="16" key="2">
    <citation type="journal article" date="2013" name="PLoS ONE">
        <title>Evolutionary origin of the scombridae (tunas and mackerels): members of a paleogene adaptive radiation with 14 other pelagic fish families.</title>
        <authorList>
            <person name="Miya M."/>
            <person name="Friedman M."/>
            <person name="Satoh T.P."/>
            <person name="Takeshima H."/>
            <person name="Sado T."/>
            <person name="Iwasaki W."/>
            <person name="Yamanoue Y."/>
            <person name="Nakatani M."/>
            <person name="Mabuchi K."/>
            <person name="Inoue J.G."/>
            <person name="Poulsen J.Y."/>
            <person name="Fukunaga T."/>
            <person name="Sato Y."/>
            <person name="Nishida M."/>
        </authorList>
    </citation>
    <scope>NUCLEOTIDE SEQUENCE</scope>
</reference>
<evidence type="ECO:0000256" key="5">
    <source>
        <dbReference type="ARBA" id="ARBA00022692"/>
    </source>
</evidence>
<keyword evidence="6 14" id="KW-0375">Hydrogen ion transport</keyword>
<evidence type="ECO:0000313" key="16">
    <source>
        <dbReference type="EMBL" id="BAN83559.1"/>
    </source>
</evidence>
<keyword evidence="5 14" id="KW-0812">Transmembrane</keyword>
<feature type="compositionally biased region" description="Polar residues" evidence="15">
    <location>
        <begin position="44"/>
        <end position="55"/>
    </location>
</feature>
<gene>
    <name evidence="16" type="primary">ATPase 8</name>
</gene>
<sequence length="55" mass="6430">MPQLDRAPWLAILLLTWLIFLVIIPAKTTSHLFPNPPTAKNAKPTKNPTWDWQWH</sequence>
<evidence type="ECO:0000256" key="8">
    <source>
        <dbReference type="ARBA" id="ARBA00023065"/>
    </source>
</evidence>
<evidence type="ECO:0000256" key="12">
    <source>
        <dbReference type="ARBA" id="ARBA00053067"/>
    </source>
</evidence>
<evidence type="ECO:0000256" key="15">
    <source>
        <dbReference type="SAM" id="MobiDB-lite"/>
    </source>
</evidence>
<evidence type="ECO:0000256" key="13">
    <source>
        <dbReference type="ARBA" id="ARBA00064647"/>
    </source>
</evidence>
<dbReference type="InterPro" id="IPR001421">
    <property type="entry name" value="ATP8_metazoa"/>
</dbReference>
<accession>T2HUN4</accession>
<evidence type="ECO:0000256" key="11">
    <source>
        <dbReference type="ARBA" id="ARBA00023310"/>
    </source>
</evidence>
<comment type="similarity">
    <text evidence="2 14">Belongs to the ATPase protein 8 family.</text>
</comment>
<evidence type="ECO:0000256" key="10">
    <source>
        <dbReference type="ARBA" id="ARBA00023136"/>
    </source>
</evidence>
<evidence type="ECO:0000256" key="4">
    <source>
        <dbReference type="ARBA" id="ARBA00022547"/>
    </source>
</evidence>
<proteinExistence type="inferred from homology"/>
<dbReference type="GO" id="GO:0031966">
    <property type="term" value="C:mitochondrial membrane"/>
    <property type="evidence" value="ECO:0007669"/>
    <property type="project" value="UniProtKB-SubCell"/>
</dbReference>
<keyword evidence="7" id="KW-1133">Transmembrane helix</keyword>
<protein>
    <recommendedName>
        <fullName evidence="14">ATP synthase complex subunit 8</fullName>
    </recommendedName>
</protein>
<dbReference type="InterPro" id="IPR050635">
    <property type="entry name" value="ATPase_protein_8"/>
</dbReference>
<evidence type="ECO:0000256" key="3">
    <source>
        <dbReference type="ARBA" id="ARBA00022448"/>
    </source>
</evidence>
<dbReference type="Pfam" id="PF00895">
    <property type="entry name" value="ATP-synt_8"/>
    <property type="match status" value="1"/>
</dbReference>
<dbReference type="PANTHER" id="PTHR39937">
    <property type="entry name" value="ATP SYNTHASE PROTEIN 8"/>
    <property type="match status" value="1"/>
</dbReference>
<evidence type="ECO:0000256" key="1">
    <source>
        <dbReference type="ARBA" id="ARBA00004304"/>
    </source>
</evidence>
<organism evidence="16">
    <name type="scientific">Evoxymetopon poeyi</name>
    <name type="common">Poey's scabbardfish</name>
    <dbReference type="NCBI Taxonomy" id="1183396"/>
    <lineage>
        <taxon>Eukaryota</taxon>
        <taxon>Metazoa</taxon>
        <taxon>Chordata</taxon>
        <taxon>Craniata</taxon>
        <taxon>Vertebrata</taxon>
        <taxon>Euteleostomi</taxon>
        <taxon>Actinopterygii</taxon>
        <taxon>Neopterygii</taxon>
        <taxon>Teleostei</taxon>
        <taxon>Neoteleostei</taxon>
        <taxon>Acanthomorphata</taxon>
        <taxon>Pelagiaria</taxon>
        <taxon>Scombriformes</taxon>
        <taxon>Trichiuridae</taxon>
        <taxon>Evoxymetopon</taxon>
    </lineage>
</organism>
<feature type="region of interest" description="Disordered" evidence="15">
    <location>
        <begin position="34"/>
        <end position="55"/>
    </location>
</feature>
<dbReference type="GO" id="GO:0015986">
    <property type="term" value="P:proton motive force-driven ATP synthesis"/>
    <property type="evidence" value="ECO:0007669"/>
    <property type="project" value="InterPro"/>
</dbReference>
<keyword evidence="8 14" id="KW-0406">Ion transport</keyword>
<dbReference type="PANTHER" id="PTHR39937:SF1">
    <property type="entry name" value="ATP SYNTHASE PROTEIN 8"/>
    <property type="match status" value="1"/>
</dbReference>
<geneLocation type="mitochondrion" evidence="16"/>
<evidence type="ECO:0000256" key="6">
    <source>
        <dbReference type="ARBA" id="ARBA00022781"/>
    </source>
</evidence>
<evidence type="ECO:0000256" key="9">
    <source>
        <dbReference type="ARBA" id="ARBA00023128"/>
    </source>
</evidence>
<dbReference type="GO" id="GO:0045259">
    <property type="term" value="C:proton-transporting ATP synthase complex"/>
    <property type="evidence" value="ECO:0007669"/>
    <property type="project" value="UniProtKB-KW"/>
</dbReference>
<keyword evidence="10" id="KW-0472">Membrane</keyword>
<comment type="subcellular location">
    <subcellularLocation>
        <location evidence="1 14">Mitochondrion membrane</location>
        <topology evidence="1 14">Single-pass membrane protein</topology>
    </subcellularLocation>
</comment>
<name>T2HUN4_9SCOM</name>
<comment type="function">
    <text evidence="12">Subunit 8, of the mitochondrial membrane ATP synthase complex (F(1)F(0) ATP synthase or Complex V) that produces ATP from ADP in the presence of a proton gradient across the membrane which is generated by electron transport complexes of the respiratory chain. ATP synthase complex consist of a soluble F(1) head domain - the catalytic core - and a membrane F(1) domain - the membrane proton channel. These two domains are linked by a central stalk rotating inside the F(1) region and a stationary peripheral stalk. During catalysis, ATP synthesis in the catalytic domain of F(1) is coupled via a rotary mechanism of the central stalk subunits to proton translocation. In vivo, can only synthesize ATP although its ATP hydrolase activity can be activated artificially in vitro. Part of the complex F(0) domain.</text>
</comment>
<keyword evidence="9 14" id="KW-0496">Mitochondrion</keyword>
<evidence type="ECO:0000256" key="2">
    <source>
        <dbReference type="ARBA" id="ARBA00008892"/>
    </source>
</evidence>
<keyword evidence="4 14" id="KW-0138">CF(0)</keyword>
<keyword evidence="3 14" id="KW-0813">Transport</keyword>
<reference evidence="16" key="1">
    <citation type="journal article" date="2013" name="Mol. Biol. Evol.">
        <title>MitoFish and MitoAnnotator: A Mitochondrial Genome Database of Fish with an Accurate and Automatic Annotation Pipeline.</title>
        <authorList>
            <person name="Iwasaki W."/>
            <person name="Fukunaga T."/>
            <person name="Isagozawa R."/>
            <person name="Yamada K."/>
            <person name="Maeda Y."/>
            <person name="Satoh T.P."/>
            <person name="Sado T."/>
            <person name="Mabuchi K."/>
            <person name="Takeshima H."/>
            <person name="Miya M."/>
            <person name="Nishida M."/>
        </authorList>
    </citation>
    <scope>NUCLEOTIDE SEQUENCE</scope>
</reference>
<comment type="subunit">
    <text evidence="13">Component of the ATP synthase complex composed at least of ATP5F1A/subunit alpha, ATP5F1B/subunit beta, ATP5MC1/subunit c (homooctomer), MT-ATP6/subunit a, MT-ATP8/subunit 8, ATP5ME/subunit e, ATP5MF/subunit f, ATP5MG/subunit g, ATP5MK/subunit k, ATP5MJ/subunit j, ATP5F1C/subunit gamma, ATP5F1D/subunit delta, ATP5F1E/subunit epsilon, ATP5PF/subunit F6, ATP5PB/subunit b, ATP5PD/subunit d, ATP5PO/subunit OSCP. ATP synthase complex consists of a soluble F(1) head domain (subunits alpha(3) and beta(3)) - the catalytic core - and a membrane F(0) domain - the membrane proton channel (subunits c, a, 8, e, f, g, k and j). These two domains are linked by a central stalk (subunits gamma, delta, and epsilon) rotating inside the F1 region and a stationary peripheral stalk (subunits F6, b, d, and OSCP).</text>
</comment>